<dbReference type="EMBL" id="FOFR01000001">
    <property type="protein sequence ID" value="SEP96058.1"/>
    <property type="molecule type" value="Genomic_DNA"/>
</dbReference>
<evidence type="ECO:0000313" key="3">
    <source>
        <dbReference type="Proteomes" id="UP000199352"/>
    </source>
</evidence>
<dbReference type="AlphaFoldDB" id="A0A1H9C5V6"/>
<protein>
    <submittedName>
        <fullName evidence="2">Uncharacterized protein</fullName>
    </submittedName>
</protein>
<feature type="transmembrane region" description="Helical" evidence="1">
    <location>
        <begin position="20"/>
        <end position="41"/>
    </location>
</feature>
<evidence type="ECO:0000256" key="1">
    <source>
        <dbReference type="SAM" id="Phobius"/>
    </source>
</evidence>
<evidence type="ECO:0000313" key="2">
    <source>
        <dbReference type="EMBL" id="SEP96058.1"/>
    </source>
</evidence>
<keyword evidence="3" id="KW-1185">Reference proteome</keyword>
<gene>
    <name evidence="2" type="ORF">SAMN05216188_1011052</name>
</gene>
<reference evidence="3" key="1">
    <citation type="submission" date="2016-10" db="EMBL/GenBank/DDBJ databases">
        <authorList>
            <person name="Varghese N."/>
            <person name="Submissions S."/>
        </authorList>
    </citation>
    <scope>NUCLEOTIDE SEQUENCE [LARGE SCALE GENOMIC DNA]</scope>
    <source>
        <strain evidence="3">CGMCC 4.3525</strain>
    </source>
</reference>
<proteinExistence type="predicted"/>
<keyword evidence="1" id="KW-0812">Transmembrane</keyword>
<organism evidence="2 3">
    <name type="scientific">Lentzea xinjiangensis</name>
    <dbReference type="NCBI Taxonomy" id="402600"/>
    <lineage>
        <taxon>Bacteria</taxon>
        <taxon>Bacillati</taxon>
        <taxon>Actinomycetota</taxon>
        <taxon>Actinomycetes</taxon>
        <taxon>Pseudonocardiales</taxon>
        <taxon>Pseudonocardiaceae</taxon>
        <taxon>Lentzea</taxon>
    </lineage>
</organism>
<keyword evidence="1" id="KW-1133">Transmembrane helix</keyword>
<name>A0A1H9C5V6_9PSEU</name>
<sequence>MPRGRSAATSGWHCSAGTPVRWNLPLVVGVLVAMTAAIPVAHAPSGQP</sequence>
<keyword evidence="1" id="KW-0472">Membrane</keyword>
<accession>A0A1H9C5V6</accession>
<dbReference type="Proteomes" id="UP000199352">
    <property type="component" value="Unassembled WGS sequence"/>
</dbReference>